<reference evidence="2" key="1">
    <citation type="journal article" date="2017" name="Nat. Microbiol.">
        <title>Global analysis of biosynthetic gene clusters reveals vast potential of secondary metabolite production in Penicillium species.</title>
        <authorList>
            <person name="Nielsen J.C."/>
            <person name="Grijseels S."/>
            <person name="Prigent S."/>
            <person name="Ji B."/>
            <person name="Dainat J."/>
            <person name="Nielsen K.F."/>
            <person name="Frisvad J.C."/>
            <person name="Workman M."/>
            <person name="Nielsen J."/>
        </authorList>
    </citation>
    <scope>NUCLEOTIDE SEQUENCE [LARGE SCALE GENOMIC DNA]</scope>
    <source>
        <strain evidence="2">IBT 29486</strain>
    </source>
</reference>
<accession>A0A1V6RE67</accession>
<proteinExistence type="predicted"/>
<protein>
    <submittedName>
        <fullName evidence="1">Uncharacterized protein</fullName>
    </submittedName>
</protein>
<dbReference type="AlphaFoldDB" id="A0A1V6RE67"/>
<organism evidence="1 2">
    <name type="scientific">Penicillium vulpinum</name>
    <dbReference type="NCBI Taxonomy" id="29845"/>
    <lineage>
        <taxon>Eukaryota</taxon>
        <taxon>Fungi</taxon>
        <taxon>Dikarya</taxon>
        <taxon>Ascomycota</taxon>
        <taxon>Pezizomycotina</taxon>
        <taxon>Eurotiomycetes</taxon>
        <taxon>Eurotiomycetidae</taxon>
        <taxon>Eurotiales</taxon>
        <taxon>Aspergillaceae</taxon>
        <taxon>Penicillium</taxon>
    </lineage>
</organism>
<name>A0A1V6RE67_9EURO</name>
<evidence type="ECO:0000313" key="2">
    <source>
        <dbReference type="Proteomes" id="UP000191518"/>
    </source>
</evidence>
<dbReference type="Proteomes" id="UP000191518">
    <property type="component" value="Unassembled WGS sequence"/>
</dbReference>
<dbReference type="EMBL" id="MDYP01000062">
    <property type="protein sequence ID" value="OQD99699.1"/>
    <property type="molecule type" value="Genomic_DNA"/>
</dbReference>
<keyword evidence="2" id="KW-1185">Reference proteome</keyword>
<evidence type="ECO:0000313" key="1">
    <source>
        <dbReference type="EMBL" id="OQD99699.1"/>
    </source>
</evidence>
<comment type="caution">
    <text evidence="1">The sequence shown here is derived from an EMBL/GenBank/DDBJ whole genome shotgun (WGS) entry which is preliminary data.</text>
</comment>
<gene>
    <name evidence="1" type="ORF">PENVUL_c062G03393</name>
</gene>
<sequence length="108" mass="12407">MKPFEDTTISSLKRFDGAKMESAVDSSLVVCKRTTLFPKNHPQSPLRRLPSLGRLNSTESNDACTALLRREKDPIKKYFQRDCELCRDQTLQSNSRICAYYISPAAWY</sequence>